<dbReference type="AlphaFoldDB" id="A0A381V8D5"/>
<dbReference type="GO" id="GO:0006829">
    <property type="term" value="P:zinc ion transport"/>
    <property type="evidence" value="ECO:0007669"/>
    <property type="project" value="InterPro"/>
</dbReference>
<feature type="domain" description="Cation efflux protein transmembrane" evidence="7">
    <location>
        <begin position="10"/>
        <end position="217"/>
    </location>
</feature>
<keyword evidence="5 6" id="KW-0472">Membrane</keyword>
<keyword evidence="2" id="KW-0813">Transport</keyword>
<dbReference type="Pfam" id="PF01545">
    <property type="entry name" value="Cation_efflux"/>
    <property type="match status" value="1"/>
</dbReference>
<evidence type="ECO:0000256" key="5">
    <source>
        <dbReference type="ARBA" id="ARBA00023136"/>
    </source>
</evidence>
<comment type="subcellular location">
    <subcellularLocation>
        <location evidence="1">Membrane</location>
        <topology evidence="1">Multi-pass membrane protein</topology>
    </subcellularLocation>
</comment>
<proteinExistence type="predicted"/>
<feature type="transmembrane region" description="Helical" evidence="6">
    <location>
        <begin position="112"/>
        <end position="137"/>
    </location>
</feature>
<dbReference type="PANTHER" id="PTHR13414">
    <property type="entry name" value="HUEL-CATION TRANSPORTER"/>
    <property type="match status" value="1"/>
</dbReference>
<feature type="transmembrane region" description="Helical" evidence="6">
    <location>
        <begin position="9"/>
        <end position="30"/>
    </location>
</feature>
<name>A0A381V8D5_9ZZZZ</name>
<dbReference type="PANTHER" id="PTHR13414:SF9">
    <property type="entry name" value="PROTON-COUPLED ZINC ANTIPORTER SLC30A9, MITOCHONDRIAL"/>
    <property type="match status" value="1"/>
</dbReference>
<dbReference type="NCBIfam" id="TIGR01297">
    <property type="entry name" value="CDF"/>
    <property type="match status" value="1"/>
</dbReference>
<evidence type="ECO:0000256" key="6">
    <source>
        <dbReference type="SAM" id="Phobius"/>
    </source>
</evidence>
<evidence type="ECO:0000259" key="7">
    <source>
        <dbReference type="Pfam" id="PF01545"/>
    </source>
</evidence>
<dbReference type="Gene3D" id="1.20.1510.10">
    <property type="entry name" value="Cation efflux protein transmembrane domain"/>
    <property type="match status" value="1"/>
</dbReference>
<feature type="transmembrane region" description="Helical" evidence="6">
    <location>
        <begin position="158"/>
        <end position="180"/>
    </location>
</feature>
<gene>
    <name evidence="8" type="ORF">METZ01_LOCUS89424</name>
</gene>
<keyword evidence="3 6" id="KW-0812">Transmembrane</keyword>
<dbReference type="GO" id="GO:0008324">
    <property type="term" value="F:monoatomic cation transmembrane transporter activity"/>
    <property type="evidence" value="ECO:0007669"/>
    <property type="project" value="InterPro"/>
</dbReference>
<dbReference type="GO" id="GO:0016020">
    <property type="term" value="C:membrane"/>
    <property type="evidence" value="ECO:0007669"/>
    <property type="project" value="UniProtKB-SubCell"/>
</dbReference>
<dbReference type="InterPro" id="IPR040177">
    <property type="entry name" value="SLC30A9"/>
</dbReference>
<sequence>MDVNSGTRAVVAALLANTGIAVAKFAGFAVTRSSAMLAESVHSVADAANQLLLLLGARRARRPPTDDHPFGHGRERYFWSFIVALVLFSMGAAFAVYQGIEKLRHPHMVENVGWAVGILVLGLVLESLSIRTAILEANRVRGSASWSRFVLRSKQPELPVVLLEDAGALIGLVVALGAVITAHLTGEPRWDAVGTLAIGVLLGTIALFLAREMHSLLIGEAADVGDRARITAAIENSSAVERMVSLRTQHLGPDEILVGARVVFRAGLDTAGLAAAIGAVEARVNAAVPAAGPIFVEPAPSEEAGSTSRD</sequence>
<feature type="transmembrane region" description="Helical" evidence="6">
    <location>
        <begin position="77"/>
        <end position="100"/>
    </location>
</feature>
<evidence type="ECO:0000256" key="2">
    <source>
        <dbReference type="ARBA" id="ARBA00022448"/>
    </source>
</evidence>
<evidence type="ECO:0000313" key="8">
    <source>
        <dbReference type="EMBL" id="SVA36570.1"/>
    </source>
</evidence>
<dbReference type="InterPro" id="IPR002524">
    <property type="entry name" value="Cation_efflux"/>
</dbReference>
<keyword evidence="4 6" id="KW-1133">Transmembrane helix</keyword>
<dbReference type="InterPro" id="IPR027469">
    <property type="entry name" value="Cation_efflux_TMD_sf"/>
</dbReference>
<accession>A0A381V8D5</accession>
<dbReference type="SUPFAM" id="SSF161111">
    <property type="entry name" value="Cation efflux protein transmembrane domain-like"/>
    <property type="match status" value="1"/>
</dbReference>
<feature type="transmembrane region" description="Helical" evidence="6">
    <location>
        <begin position="192"/>
        <end position="210"/>
    </location>
</feature>
<dbReference type="EMBL" id="UINC01008114">
    <property type="protein sequence ID" value="SVA36570.1"/>
    <property type="molecule type" value="Genomic_DNA"/>
</dbReference>
<protein>
    <recommendedName>
        <fullName evidence="7">Cation efflux protein transmembrane domain-containing protein</fullName>
    </recommendedName>
</protein>
<evidence type="ECO:0000256" key="1">
    <source>
        <dbReference type="ARBA" id="ARBA00004141"/>
    </source>
</evidence>
<dbReference type="InterPro" id="IPR058533">
    <property type="entry name" value="Cation_efflux_TM"/>
</dbReference>
<evidence type="ECO:0000256" key="3">
    <source>
        <dbReference type="ARBA" id="ARBA00022692"/>
    </source>
</evidence>
<evidence type="ECO:0000256" key="4">
    <source>
        <dbReference type="ARBA" id="ARBA00022989"/>
    </source>
</evidence>
<reference evidence="8" key="1">
    <citation type="submission" date="2018-05" db="EMBL/GenBank/DDBJ databases">
        <authorList>
            <person name="Lanie J.A."/>
            <person name="Ng W.-L."/>
            <person name="Kazmierczak K.M."/>
            <person name="Andrzejewski T.M."/>
            <person name="Davidsen T.M."/>
            <person name="Wayne K.J."/>
            <person name="Tettelin H."/>
            <person name="Glass J.I."/>
            <person name="Rusch D."/>
            <person name="Podicherti R."/>
            <person name="Tsui H.-C.T."/>
            <person name="Winkler M.E."/>
        </authorList>
    </citation>
    <scope>NUCLEOTIDE SEQUENCE</scope>
</reference>
<organism evidence="8">
    <name type="scientific">marine metagenome</name>
    <dbReference type="NCBI Taxonomy" id="408172"/>
    <lineage>
        <taxon>unclassified sequences</taxon>
        <taxon>metagenomes</taxon>
        <taxon>ecological metagenomes</taxon>
    </lineage>
</organism>